<protein>
    <submittedName>
        <fullName evidence="2">Uncharacterized protein</fullName>
    </submittedName>
</protein>
<dbReference type="Proteomes" id="UP001434883">
    <property type="component" value="Unassembled WGS sequence"/>
</dbReference>
<feature type="non-terminal residue" evidence="2">
    <location>
        <position position="1"/>
    </location>
</feature>
<feature type="region of interest" description="Disordered" evidence="1">
    <location>
        <begin position="1"/>
        <end position="49"/>
    </location>
</feature>
<evidence type="ECO:0000256" key="1">
    <source>
        <dbReference type="SAM" id="MobiDB-lite"/>
    </source>
</evidence>
<sequence length="92" mass="10351">SSSANSSPEFPRKDYGNYCSSATRGRSESRESEIRARLQSASPSAGRCKTTGDIDPLAVVMQFLIKHKKTFLRVPSNKCIEVKRFLLKNYCF</sequence>
<reference evidence="2 3" key="1">
    <citation type="submission" date="2021-06" db="EMBL/GenBank/DDBJ databases">
        <authorList>
            <person name="Palmer J.M."/>
        </authorList>
    </citation>
    <scope>NUCLEOTIDE SEQUENCE [LARGE SCALE GENOMIC DNA]</scope>
    <source>
        <strain evidence="2 3">XC_2019</strain>
        <tissue evidence="2">Muscle</tissue>
    </source>
</reference>
<evidence type="ECO:0000313" key="2">
    <source>
        <dbReference type="EMBL" id="MEQ2204299.1"/>
    </source>
</evidence>
<feature type="compositionally biased region" description="Basic and acidic residues" evidence="1">
    <location>
        <begin position="25"/>
        <end position="36"/>
    </location>
</feature>
<gene>
    <name evidence="2" type="ORF">XENOCAPTIV_011112</name>
</gene>
<comment type="caution">
    <text evidence="2">The sequence shown here is derived from an EMBL/GenBank/DDBJ whole genome shotgun (WGS) entry which is preliminary data.</text>
</comment>
<name>A0ABV0R8H3_9TELE</name>
<keyword evidence="3" id="KW-1185">Reference proteome</keyword>
<organism evidence="2 3">
    <name type="scientific">Xenoophorus captivus</name>
    <dbReference type="NCBI Taxonomy" id="1517983"/>
    <lineage>
        <taxon>Eukaryota</taxon>
        <taxon>Metazoa</taxon>
        <taxon>Chordata</taxon>
        <taxon>Craniata</taxon>
        <taxon>Vertebrata</taxon>
        <taxon>Euteleostomi</taxon>
        <taxon>Actinopterygii</taxon>
        <taxon>Neopterygii</taxon>
        <taxon>Teleostei</taxon>
        <taxon>Neoteleostei</taxon>
        <taxon>Acanthomorphata</taxon>
        <taxon>Ovalentaria</taxon>
        <taxon>Atherinomorphae</taxon>
        <taxon>Cyprinodontiformes</taxon>
        <taxon>Goodeidae</taxon>
        <taxon>Xenoophorus</taxon>
    </lineage>
</organism>
<accession>A0ABV0R8H3</accession>
<evidence type="ECO:0000313" key="3">
    <source>
        <dbReference type="Proteomes" id="UP001434883"/>
    </source>
</evidence>
<dbReference type="EMBL" id="JAHRIN010035999">
    <property type="protein sequence ID" value="MEQ2204299.1"/>
    <property type="molecule type" value="Genomic_DNA"/>
</dbReference>
<proteinExistence type="predicted"/>